<sequence>MGIRPTPPKGEVIASYENYLDAQRVVSYLADEDFTVEHVSIVGIDLKLVESVTGKMSYAKAAASGAASGAWFGLLIGLLLSLFGGDSQGMNVILAGLLFGAGFGIFFGVIAFSLTRRSRDFTSTSQVMASSYQVVCATDAAQQARSLIERMPSAQ</sequence>
<keyword evidence="1" id="KW-1133">Transmembrane helix</keyword>
<evidence type="ECO:0000313" key="4">
    <source>
        <dbReference type="Proteomes" id="UP001209083"/>
    </source>
</evidence>
<accession>A0ABY8QQ63</accession>
<keyword evidence="4" id="KW-1185">Reference proteome</keyword>
<feature type="domain" description="General stress protein 17M-like" evidence="2">
    <location>
        <begin position="11"/>
        <end position="98"/>
    </location>
</feature>
<organism evidence="3 4">
    <name type="scientific">Saxibacter everestensis</name>
    <dbReference type="NCBI Taxonomy" id="2909229"/>
    <lineage>
        <taxon>Bacteria</taxon>
        <taxon>Bacillati</taxon>
        <taxon>Actinomycetota</taxon>
        <taxon>Actinomycetes</taxon>
        <taxon>Micrococcales</taxon>
        <taxon>Brevibacteriaceae</taxon>
        <taxon>Saxibacter</taxon>
    </lineage>
</organism>
<gene>
    <name evidence="3" type="ORF">LWF01_10390</name>
</gene>
<keyword evidence="1" id="KW-0472">Membrane</keyword>
<dbReference type="EMBL" id="CP090958">
    <property type="protein sequence ID" value="WGW10546.1"/>
    <property type="molecule type" value="Genomic_DNA"/>
</dbReference>
<protein>
    <recommendedName>
        <fullName evidence="2">General stress protein 17M-like domain-containing protein</fullName>
    </recommendedName>
</protein>
<evidence type="ECO:0000313" key="3">
    <source>
        <dbReference type="EMBL" id="WGW10546.1"/>
    </source>
</evidence>
<reference evidence="3 4" key="1">
    <citation type="submission" date="2023-05" db="EMBL/GenBank/DDBJ databases">
        <title>Lithophilousrod everest ZFBP1038 complete genpme.</title>
        <authorList>
            <person name="Tian M."/>
        </authorList>
    </citation>
    <scope>NUCLEOTIDE SEQUENCE [LARGE SCALE GENOMIC DNA]</scope>
    <source>
        <strain evidence="3 4">ZFBP1038</strain>
    </source>
</reference>
<evidence type="ECO:0000259" key="2">
    <source>
        <dbReference type="Pfam" id="PF11181"/>
    </source>
</evidence>
<name>A0ABY8QQ63_9MICO</name>
<dbReference type="Pfam" id="PF11181">
    <property type="entry name" value="YflT"/>
    <property type="match status" value="1"/>
</dbReference>
<dbReference type="Proteomes" id="UP001209083">
    <property type="component" value="Chromosome"/>
</dbReference>
<feature type="transmembrane region" description="Helical" evidence="1">
    <location>
        <begin position="89"/>
        <end position="114"/>
    </location>
</feature>
<feature type="transmembrane region" description="Helical" evidence="1">
    <location>
        <begin position="61"/>
        <end position="83"/>
    </location>
</feature>
<keyword evidence="1" id="KW-0812">Transmembrane</keyword>
<evidence type="ECO:0000256" key="1">
    <source>
        <dbReference type="SAM" id="Phobius"/>
    </source>
</evidence>
<proteinExistence type="predicted"/>
<dbReference type="InterPro" id="IPR025889">
    <property type="entry name" value="GSP17M-like_dom"/>
</dbReference>
<dbReference type="RefSeq" id="WP_349637327.1">
    <property type="nucleotide sequence ID" value="NZ_CP090958.1"/>
</dbReference>